<accession>A0AAV7WLP7</accession>
<comment type="caution">
    <text evidence="2">The sequence shown here is derived from an EMBL/GenBank/DDBJ whole genome shotgun (WGS) entry which is preliminary data.</text>
</comment>
<proteinExistence type="predicted"/>
<feature type="compositionally biased region" description="Low complexity" evidence="1">
    <location>
        <begin position="55"/>
        <end position="68"/>
    </location>
</feature>
<sequence>MRCLNIEDRLVLSLRPRALTHVRHRPAPRWAERKSEALLLLLLRTDIVAPLQNRPPVAKPASTAAKPAPTLPGSQGNAQCPVRPVRPWFQRSVASLHMRTNNSYHRHLVLP</sequence>
<feature type="region of interest" description="Disordered" evidence="1">
    <location>
        <begin position="53"/>
        <end position="79"/>
    </location>
</feature>
<dbReference type="AlphaFoldDB" id="A0AAV7WLP7"/>
<evidence type="ECO:0000256" key="1">
    <source>
        <dbReference type="SAM" id="MobiDB-lite"/>
    </source>
</evidence>
<keyword evidence="3" id="KW-1185">Reference proteome</keyword>
<organism evidence="2 3">
    <name type="scientific">Pleurodeles waltl</name>
    <name type="common">Iberian ribbed newt</name>
    <dbReference type="NCBI Taxonomy" id="8319"/>
    <lineage>
        <taxon>Eukaryota</taxon>
        <taxon>Metazoa</taxon>
        <taxon>Chordata</taxon>
        <taxon>Craniata</taxon>
        <taxon>Vertebrata</taxon>
        <taxon>Euteleostomi</taxon>
        <taxon>Amphibia</taxon>
        <taxon>Batrachia</taxon>
        <taxon>Caudata</taxon>
        <taxon>Salamandroidea</taxon>
        <taxon>Salamandridae</taxon>
        <taxon>Pleurodelinae</taxon>
        <taxon>Pleurodeles</taxon>
    </lineage>
</organism>
<evidence type="ECO:0000313" key="3">
    <source>
        <dbReference type="Proteomes" id="UP001066276"/>
    </source>
</evidence>
<protein>
    <submittedName>
        <fullName evidence="2">Uncharacterized protein</fullName>
    </submittedName>
</protein>
<gene>
    <name evidence="2" type="ORF">NDU88_000789</name>
</gene>
<reference evidence="2" key="1">
    <citation type="journal article" date="2022" name="bioRxiv">
        <title>Sequencing and chromosome-scale assembly of the giantPleurodeles waltlgenome.</title>
        <authorList>
            <person name="Brown T."/>
            <person name="Elewa A."/>
            <person name="Iarovenko S."/>
            <person name="Subramanian E."/>
            <person name="Araus A.J."/>
            <person name="Petzold A."/>
            <person name="Susuki M."/>
            <person name="Suzuki K.-i.T."/>
            <person name="Hayashi T."/>
            <person name="Toyoda A."/>
            <person name="Oliveira C."/>
            <person name="Osipova E."/>
            <person name="Leigh N.D."/>
            <person name="Simon A."/>
            <person name="Yun M.H."/>
        </authorList>
    </citation>
    <scope>NUCLEOTIDE SEQUENCE</scope>
    <source>
        <strain evidence="2">20211129_DDA</strain>
        <tissue evidence="2">Liver</tissue>
    </source>
</reference>
<name>A0AAV7WLP7_PLEWA</name>
<dbReference type="Proteomes" id="UP001066276">
    <property type="component" value="Chromosome 1_1"/>
</dbReference>
<evidence type="ECO:0000313" key="2">
    <source>
        <dbReference type="EMBL" id="KAJ1213150.1"/>
    </source>
</evidence>
<dbReference type="EMBL" id="JANPWB010000001">
    <property type="protein sequence ID" value="KAJ1213150.1"/>
    <property type="molecule type" value="Genomic_DNA"/>
</dbReference>